<dbReference type="EMBL" id="QNUK01000793">
    <property type="protein sequence ID" value="KAF5889578.1"/>
    <property type="molecule type" value="Genomic_DNA"/>
</dbReference>
<dbReference type="AlphaFoldDB" id="A0A8J4X0W3"/>
<gene>
    <name evidence="1" type="primary">ttc37</name>
    <name evidence="1" type="ORF">DAT39_020728</name>
</gene>
<dbReference type="OrthoDB" id="421075at2759"/>
<evidence type="ECO:0000313" key="1">
    <source>
        <dbReference type="EMBL" id="KAF5889578.1"/>
    </source>
</evidence>
<accession>A0A8J4X0W3</accession>
<proteinExistence type="predicted"/>
<protein>
    <submittedName>
        <fullName evidence="1">Tetratricopeptide repeat protein 37</fullName>
    </submittedName>
</protein>
<keyword evidence="2" id="KW-1185">Reference proteome</keyword>
<sequence>MHARSTGADAAWEIYEVLSVSPEHPAVFLLLRQVQCECLLLSGARDCIPPTVLDQLSAAVMANPTSVSAWHEEVWCAEETRDYSRLLLLMPCETTSSGLVLSQRRVAKRPSVRGRGRGRCSVTRAADDFE</sequence>
<evidence type="ECO:0000313" key="2">
    <source>
        <dbReference type="Proteomes" id="UP000727407"/>
    </source>
</evidence>
<comment type="caution">
    <text evidence="1">The sequence shown here is derived from an EMBL/GenBank/DDBJ whole genome shotgun (WGS) entry which is preliminary data.</text>
</comment>
<dbReference type="Proteomes" id="UP000727407">
    <property type="component" value="Unassembled WGS sequence"/>
</dbReference>
<organism evidence="1 2">
    <name type="scientific">Clarias magur</name>
    <name type="common">Asian catfish</name>
    <name type="synonym">Macropteronotus magur</name>
    <dbReference type="NCBI Taxonomy" id="1594786"/>
    <lineage>
        <taxon>Eukaryota</taxon>
        <taxon>Metazoa</taxon>
        <taxon>Chordata</taxon>
        <taxon>Craniata</taxon>
        <taxon>Vertebrata</taxon>
        <taxon>Euteleostomi</taxon>
        <taxon>Actinopterygii</taxon>
        <taxon>Neopterygii</taxon>
        <taxon>Teleostei</taxon>
        <taxon>Ostariophysi</taxon>
        <taxon>Siluriformes</taxon>
        <taxon>Clariidae</taxon>
        <taxon>Clarias</taxon>
    </lineage>
</organism>
<reference evidence="1" key="1">
    <citation type="submission" date="2020-07" db="EMBL/GenBank/DDBJ databases">
        <title>Clarias magur genome sequencing, assembly and annotation.</title>
        <authorList>
            <person name="Kushwaha B."/>
            <person name="Kumar R."/>
            <person name="Das P."/>
            <person name="Joshi C.G."/>
            <person name="Kumar D."/>
            <person name="Nagpure N.S."/>
            <person name="Pandey M."/>
            <person name="Agarwal S."/>
            <person name="Srivastava S."/>
            <person name="Singh M."/>
            <person name="Sahoo L."/>
            <person name="Jayasankar P."/>
            <person name="Meher P.K."/>
            <person name="Koringa P.G."/>
            <person name="Iquebal M.A."/>
            <person name="Das S.P."/>
            <person name="Bit A."/>
            <person name="Patnaik S."/>
            <person name="Patel N."/>
            <person name="Shah T.M."/>
            <person name="Hinsu A."/>
            <person name="Jena J.K."/>
        </authorList>
    </citation>
    <scope>NUCLEOTIDE SEQUENCE</scope>
    <source>
        <strain evidence="1">CIFAMagur01</strain>
        <tissue evidence="1">Testis</tissue>
    </source>
</reference>
<name>A0A8J4X0W3_CLAMG</name>